<organism evidence="1 2">
    <name type="scientific">Operophtera brumata</name>
    <name type="common">Winter moth</name>
    <name type="synonym">Phalaena brumata</name>
    <dbReference type="NCBI Taxonomy" id="104452"/>
    <lineage>
        <taxon>Eukaryota</taxon>
        <taxon>Metazoa</taxon>
        <taxon>Ecdysozoa</taxon>
        <taxon>Arthropoda</taxon>
        <taxon>Hexapoda</taxon>
        <taxon>Insecta</taxon>
        <taxon>Pterygota</taxon>
        <taxon>Neoptera</taxon>
        <taxon>Endopterygota</taxon>
        <taxon>Lepidoptera</taxon>
        <taxon>Glossata</taxon>
        <taxon>Ditrysia</taxon>
        <taxon>Geometroidea</taxon>
        <taxon>Geometridae</taxon>
        <taxon>Larentiinae</taxon>
        <taxon>Operophtera</taxon>
    </lineage>
</organism>
<proteinExistence type="predicted"/>
<sequence>MFWFRQQVRITPEYAAMARQALRLRYWTVYAFYGATVRITPEYAAMARQALRLRYWTVCAFYGATFSYL</sequence>
<dbReference type="AlphaFoldDB" id="A0A0L7LUS1"/>
<keyword evidence="2" id="KW-1185">Reference proteome</keyword>
<reference evidence="1 2" key="1">
    <citation type="journal article" date="2015" name="Genome Biol. Evol.">
        <title>The genome of winter moth (Operophtera brumata) provides a genomic perspective on sexual dimorphism and phenology.</title>
        <authorList>
            <person name="Derks M.F."/>
            <person name="Smit S."/>
            <person name="Salis L."/>
            <person name="Schijlen E."/>
            <person name="Bossers A."/>
            <person name="Mateman C."/>
            <person name="Pijl A.S."/>
            <person name="de Ridder D."/>
            <person name="Groenen M.A."/>
            <person name="Visser M.E."/>
            <person name="Megens H.J."/>
        </authorList>
    </citation>
    <scope>NUCLEOTIDE SEQUENCE [LARGE SCALE GENOMIC DNA]</scope>
    <source>
        <strain evidence="1">WM2013NL</strain>
        <tissue evidence="1">Head and thorax</tissue>
    </source>
</reference>
<name>A0A0L7LUS1_OPEBR</name>
<comment type="caution">
    <text evidence="1">The sequence shown here is derived from an EMBL/GenBank/DDBJ whole genome shotgun (WGS) entry which is preliminary data.</text>
</comment>
<dbReference type="Proteomes" id="UP000037510">
    <property type="component" value="Unassembled WGS sequence"/>
</dbReference>
<gene>
    <name evidence="1" type="ORF">OBRU01_00743</name>
</gene>
<dbReference type="EMBL" id="JTDY01000049">
    <property type="protein sequence ID" value="KOB79185.1"/>
    <property type="molecule type" value="Genomic_DNA"/>
</dbReference>
<accession>A0A0L7LUS1</accession>
<evidence type="ECO:0000313" key="2">
    <source>
        <dbReference type="Proteomes" id="UP000037510"/>
    </source>
</evidence>
<protein>
    <submittedName>
        <fullName evidence="1">Cameo1</fullName>
    </submittedName>
</protein>
<evidence type="ECO:0000313" key="1">
    <source>
        <dbReference type="EMBL" id="KOB79185.1"/>
    </source>
</evidence>